<organism evidence="1 2">
    <name type="scientific">Salix dunnii</name>
    <dbReference type="NCBI Taxonomy" id="1413687"/>
    <lineage>
        <taxon>Eukaryota</taxon>
        <taxon>Viridiplantae</taxon>
        <taxon>Streptophyta</taxon>
        <taxon>Embryophyta</taxon>
        <taxon>Tracheophyta</taxon>
        <taxon>Spermatophyta</taxon>
        <taxon>Magnoliopsida</taxon>
        <taxon>eudicotyledons</taxon>
        <taxon>Gunneridae</taxon>
        <taxon>Pentapetalae</taxon>
        <taxon>rosids</taxon>
        <taxon>fabids</taxon>
        <taxon>Malpighiales</taxon>
        <taxon>Salicaceae</taxon>
        <taxon>Saliceae</taxon>
        <taxon>Salix</taxon>
    </lineage>
</organism>
<gene>
    <name evidence="1" type="ORF">SADUNF_Sadunf13G0105200</name>
</gene>
<dbReference type="Proteomes" id="UP000657918">
    <property type="component" value="Unassembled WGS sequence"/>
</dbReference>
<protein>
    <submittedName>
        <fullName evidence="1">Uncharacterized protein</fullName>
    </submittedName>
</protein>
<dbReference type="AlphaFoldDB" id="A0A835JLJ7"/>
<accession>A0A835JLJ7</accession>
<evidence type="ECO:0000313" key="2">
    <source>
        <dbReference type="Proteomes" id="UP000657918"/>
    </source>
</evidence>
<comment type="caution">
    <text evidence="1">The sequence shown here is derived from an EMBL/GenBank/DDBJ whole genome shotgun (WGS) entry which is preliminary data.</text>
</comment>
<reference evidence="1 2" key="1">
    <citation type="submission" date="2020-10" db="EMBL/GenBank/DDBJ databases">
        <title>Plant Genome Project.</title>
        <authorList>
            <person name="Zhang R.-G."/>
        </authorList>
    </citation>
    <scope>NUCLEOTIDE SEQUENCE [LARGE SCALE GENOMIC DNA]</scope>
    <source>
        <strain evidence="1">FAFU-HL-1</strain>
        <tissue evidence="1">Leaf</tissue>
    </source>
</reference>
<proteinExistence type="predicted"/>
<sequence length="94" mass="10648">MMSLSHLLMDNLRRKDISCKSLIWISSSQYIIDNSSRDGQHCNPLGRASNLQLIIINFFKEDLNSRKSPEIDMLPASSIPVKTKESNSHIYPAS</sequence>
<dbReference type="EMBL" id="JADGMS010000013">
    <property type="protein sequence ID" value="KAF9670788.1"/>
    <property type="molecule type" value="Genomic_DNA"/>
</dbReference>
<keyword evidence="2" id="KW-1185">Reference proteome</keyword>
<name>A0A835JLJ7_9ROSI</name>
<evidence type="ECO:0000313" key="1">
    <source>
        <dbReference type="EMBL" id="KAF9670788.1"/>
    </source>
</evidence>